<dbReference type="EMBL" id="CP001322">
    <property type="protein sequence ID" value="ACL01846.1"/>
    <property type="molecule type" value="Genomic_DNA"/>
</dbReference>
<name>B8FMH9_DESAL</name>
<dbReference type="SUPFAM" id="SSF54913">
    <property type="entry name" value="GlnB-like"/>
    <property type="match status" value="1"/>
</dbReference>
<sequence length="113" mass="12353">MYLLIAVINNEQVLEDLVTGWIDMGITEATVAETTDLLQLISNNIPIFAGFRTMTTGGSTHNKTIFTAVEDKELLEKATGFIQSLFRQTGKPSQGFYFVVPLVDKGALGLEAL</sequence>
<dbReference type="RefSeq" id="WP_012609286.1">
    <property type="nucleotide sequence ID" value="NC_011768.1"/>
</dbReference>
<accession>B8FMH9</accession>
<keyword evidence="2" id="KW-1185">Reference proteome</keyword>
<dbReference type="eggNOG" id="COG0347">
    <property type="taxonomic scope" value="Bacteria"/>
</dbReference>
<reference evidence="1 2" key="1">
    <citation type="journal article" date="2012" name="Environ. Microbiol.">
        <title>The genome sequence of Desulfatibacillum alkenivorans AK-01: a blueprint for anaerobic alkane oxidation.</title>
        <authorList>
            <person name="Callaghan A.V."/>
            <person name="Morris B.E."/>
            <person name="Pereira I.A."/>
            <person name="McInerney M.J."/>
            <person name="Austin R.N."/>
            <person name="Groves J.T."/>
            <person name="Kukor J.J."/>
            <person name="Suflita J.M."/>
            <person name="Young L.Y."/>
            <person name="Zylstra G.J."/>
            <person name="Wawrik B."/>
        </authorList>
    </citation>
    <scope>NUCLEOTIDE SEQUENCE [LARGE SCALE GENOMIC DNA]</scope>
    <source>
        <strain evidence="1 2">AK-01</strain>
    </source>
</reference>
<organism evidence="1 2">
    <name type="scientific">Desulfatibacillum aliphaticivorans</name>
    <dbReference type="NCBI Taxonomy" id="218208"/>
    <lineage>
        <taxon>Bacteria</taxon>
        <taxon>Pseudomonadati</taxon>
        <taxon>Thermodesulfobacteriota</taxon>
        <taxon>Desulfobacteria</taxon>
        <taxon>Desulfobacterales</taxon>
        <taxon>Desulfatibacillaceae</taxon>
        <taxon>Desulfatibacillum</taxon>
    </lineage>
</organism>
<dbReference type="Proteomes" id="UP000000739">
    <property type="component" value="Chromosome"/>
</dbReference>
<evidence type="ECO:0008006" key="3">
    <source>
        <dbReference type="Google" id="ProtNLM"/>
    </source>
</evidence>
<proteinExistence type="predicted"/>
<evidence type="ECO:0000313" key="1">
    <source>
        <dbReference type="EMBL" id="ACL01846.1"/>
    </source>
</evidence>
<gene>
    <name evidence="1" type="ordered locus">Dalk_0136</name>
</gene>
<evidence type="ECO:0000313" key="2">
    <source>
        <dbReference type="Proteomes" id="UP000000739"/>
    </source>
</evidence>
<dbReference type="HOGENOM" id="CLU_155828_0_0_7"/>
<dbReference type="AlphaFoldDB" id="B8FMH9"/>
<dbReference type="InterPro" id="IPR011322">
    <property type="entry name" value="N-reg_PII-like_a/b"/>
</dbReference>
<protein>
    <recommendedName>
        <fullName evidence="3">Nitrogen regulatory protein P-II</fullName>
    </recommendedName>
</protein>
<dbReference type="KEGG" id="dal:Dalk_0136"/>